<dbReference type="GeneID" id="66367000"/>
<dbReference type="Proteomes" id="UP000254029">
    <property type="component" value="Unassembled WGS sequence"/>
</dbReference>
<sequence length="136" mass="14719">MPLPPLPVILGLLCLPLAACGLDGDGASHASEPRRLSASSDHFWRKREIEEVSRRIIEKELGYPETTHLIAQEDGTGAGQYRFRLSGTARSGWKTQPVTFSVAGDLSSGRVLSIHCHAGNGNRQACYPPKPLATRS</sequence>
<evidence type="ECO:0008006" key="3">
    <source>
        <dbReference type="Google" id="ProtNLM"/>
    </source>
</evidence>
<accession>A0AAX2M5V6</accession>
<dbReference type="RefSeq" id="WP_131825703.1">
    <property type="nucleotide sequence ID" value="NZ_CP024028.1"/>
</dbReference>
<comment type="caution">
    <text evidence="1">The sequence shown here is derived from an EMBL/GenBank/DDBJ whole genome shotgun (WGS) entry which is preliminary data.</text>
</comment>
<proteinExistence type="predicted"/>
<name>A0AAX2M5V6_CHRVL</name>
<evidence type="ECO:0000313" key="2">
    <source>
        <dbReference type="Proteomes" id="UP000254029"/>
    </source>
</evidence>
<dbReference type="AlphaFoldDB" id="A0AAX2M5V6"/>
<evidence type="ECO:0000313" key="1">
    <source>
        <dbReference type="EMBL" id="SUX31509.1"/>
    </source>
</evidence>
<protein>
    <recommendedName>
        <fullName evidence="3">Lipoprotein</fullName>
    </recommendedName>
</protein>
<dbReference type="EMBL" id="UIGR01000001">
    <property type="protein sequence ID" value="SUX31509.1"/>
    <property type="molecule type" value="Genomic_DNA"/>
</dbReference>
<organism evidence="1 2">
    <name type="scientific">Chromobacterium violaceum</name>
    <dbReference type="NCBI Taxonomy" id="536"/>
    <lineage>
        <taxon>Bacteria</taxon>
        <taxon>Pseudomonadati</taxon>
        <taxon>Pseudomonadota</taxon>
        <taxon>Betaproteobacteria</taxon>
        <taxon>Neisseriales</taxon>
        <taxon>Chromobacteriaceae</taxon>
        <taxon>Chromobacterium</taxon>
    </lineage>
</organism>
<gene>
    <name evidence="1" type="ORF">NCTC8684_00555</name>
</gene>
<reference evidence="1 2" key="1">
    <citation type="submission" date="2018-06" db="EMBL/GenBank/DDBJ databases">
        <authorList>
            <consortium name="Pathogen Informatics"/>
            <person name="Doyle S."/>
        </authorList>
    </citation>
    <scope>NUCLEOTIDE SEQUENCE [LARGE SCALE GENOMIC DNA]</scope>
    <source>
        <strain evidence="1 2">NCTC8684</strain>
    </source>
</reference>